<proteinExistence type="predicted"/>
<accession>A0A8K0RUP9</accession>
<dbReference type="EMBL" id="JAGPXF010000006">
    <property type="protein sequence ID" value="KAH7238680.1"/>
    <property type="molecule type" value="Genomic_DNA"/>
</dbReference>
<dbReference type="SUPFAM" id="SSF52540">
    <property type="entry name" value="P-loop containing nucleoside triphosphate hydrolases"/>
    <property type="match status" value="1"/>
</dbReference>
<sequence>MSQPRLLRASRLPFLFSSTSSFGQRALFSTSSSLSLRRRPTRRSTIDAPRQTQQASDPVAPPSVGNLTASLKPEPQGARSHDATKDTITTSVLPNSDASETRKAKAPKPRGPLPKGIKPYQQVLFQSESLRFKKGSSVPVGASKEDQSPLAAAEKFFGEDCRILYSAESFYHHPHNDHIPEIVVLGASNAGKSSFLNALVGGMEVAKVSHKPGKTTTMNAYGVGPRPKIAKELVRKGDAPPKHSLILMDTPGYGFKSQEDWGKTILKYLNARKMLRGAIILIPADKKLQETDRWMLRTLARSNTRTLVVITKADKPGDGWQDACHNLHTQIQGIVSGLEAQSAASWREGSDRMLDVYATASKIAFISRQMGNGGGIGGVRLAILEMAGFSLGDRIEKQPETKAYTGQIVSFDDIVWKS</sequence>
<reference evidence="7" key="1">
    <citation type="journal article" date="2021" name="Nat. Commun.">
        <title>Genetic determinants of endophytism in the Arabidopsis root mycobiome.</title>
        <authorList>
            <person name="Mesny F."/>
            <person name="Miyauchi S."/>
            <person name="Thiergart T."/>
            <person name="Pickel B."/>
            <person name="Atanasova L."/>
            <person name="Karlsson M."/>
            <person name="Huettel B."/>
            <person name="Barry K.W."/>
            <person name="Haridas S."/>
            <person name="Chen C."/>
            <person name="Bauer D."/>
            <person name="Andreopoulos W."/>
            <person name="Pangilinan J."/>
            <person name="LaButti K."/>
            <person name="Riley R."/>
            <person name="Lipzen A."/>
            <person name="Clum A."/>
            <person name="Drula E."/>
            <person name="Henrissat B."/>
            <person name="Kohler A."/>
            <person name="Grigoriev I.V."/>
            <person name="Martin F.M."/>
            <person name="Hacquard S."/>
        </authorList>
    </citation>
    <scope>NUCLEOTIDE SEQUENCE</scope>
    <source>
        <strain evidence="7">MPI-SDFR-AT-0068</strain>
    </source>
</reference>
<dbReference type="GO" id="GO:0005739">
    <property type="term" value="C:mitochondrion"/>
    <property type="evidence" value="ECO:0007669"/>
    <property type="project" value="TreeGrafter"/>
</dbReference>
<dbReference type="OrthoDB" id="391988at2759"/>
<dbReference type="PROSITE" id="PS51706">
    <property type="entry name" value="G_ENGB"/>
    <property type="match status" value="1"/>
</dbReference>
<keyword evidence="3" id="KW-0460">Magnesium</keyword>
<comment type="caution">
    <text evidence="7">The sequence shown here is derived from an EMBL/GenBank/DDBJ whole genome shotgun (WGS) entry which is preliminary data.</text>
</comment>
<evidence type="ECO:0000313" key="7">
    <source>
        <dbReference type="EMBL" id="KAH7238680.1"/>
    </source>
</evidence>
<dbReference type="Gene3D" id="3.40.50.300">
    <property type="entry name" value="P-loop containing nucleotide triphosphate hydrolases"/>
    <property type="match status" value="1"/>
</dbReference>
<dbReference type="InterPro" id="IPR006073">
    <property type="entry name" value="GTP-bd"/>
</dbReference>
<feature type="region of interest" description="Disordered" evidence="5">
    <location>
        <begin position="27"/>
        <end position="117"/>
    </location>
</feature>
<dbReference type="InterPro" id="IPR027417">
    <property type="entry name" value="P-loop_NTPase"/>
</dbReference>
<evidence type="ECO:0000256" key="3">
    <source>
        <dbReference type="ARBA" id="ARBA00022842"/>
    </source>
</evidence>
<evidence type="ECO:0000256" key="2">
    <source>
        <dbReference type="ARBA" id="ARBA00022741"/>
    </source>
</evidence>
<evidence type="ECO:0000256" key="4">
    <source>
        <dbReference type="ARBA" id="ARBA00023134"/>
    </source>
</evidence>
<dbReference type="Pfam" id="PF01926">
    <property type="entry name" value="MMR_HSR1"/>
    <property type="match status" value="1"/>
</dbReference>
<dbReference type="InterPro" id="IPR030393">
    <property type="entry name" value="G_ENGB_dom"/>
</dbReference>
<keyword evidence="4" id="KW-0342">GTP-binding</keyword>
<feature type="domain" description="EngB-type G" evidence="6">
    <location>
        <begin position="178"/>
        <end position="363"/>
    </location>
</feature>
<evidence type="ECO:0000256" key="1">
    <source>
        <dbReference type="ARBA" id="ARBA00022723"/>
    </source>
</evidence>
<evidence type="ECO:0000259" key="6">
    <source>
        <dbReference type="PROSITE" id="PS51706"/>
    </source>
</evidence>
<dbReference type="PANTHER" id="PTHR46498">
    <property type="entry name" value="GTP-BINDING PROTEIN 8"/>
    <property type="match status" value="1"/>
</dbReference>
<dbReference type="GO" id="GO:0046872">
    <property type="term" value="F:metal ion binding"/>
    <property type="evidence" value="ECO:0007669"/>
    <property type="project" value="UniProtKB-KW"/>
</dbReference>
<keyword evidence="7" id="KW-0378">Hydrolase</keyword>
<feature type="compositionally biased region" description="Polar residues" evidence="5">
    <location>
        <begin position="86"/>
        <end position="98"/>
    </location>
</feature>
<keyword evidence="8" id="KW-1185">Reference proteome</keyword>
<keyword evidence="2" id="KW-0547">Nucleotide-binding</keyword>
<gene>
    <name evidence="7" type="ORF">BKA59DRAFT_482843</name>
</gene>
<evidence type="ECO:0000256" key="5">
    <source>
        <dbReference type="SAM" id="MobiDB-lite"/>
    </source>
</evidence>
<dbReference type="AlphaFoldDB" id="A0A8K0RUP9"/>
<dbReference type="GO" id="GO:0016787">
    <property type="term" value="F:hydrolase activity"/>
    <property type="evidence" value="ECO:0007669"/>
    <property type="project" value="UniProtKB-KW"/>
</dbReference>
<dbReference type="Proteomes" id="UP000813427">
    <property type="component" value="Unassembled WGS sequence"/>
</dbReference>
<dbReference type="InterPro" id="IPR052279">
    <property type="entry name" value="EngB_GTPase"/>
</dbReference>
<protein>
    <submittedName>
        <fullName evidence="7">P-loop containing nucleoside triphosphate hydrolase protein</fullName>
    </submittedName>
</protein>
<evidence type="ECO:0000313" key="8">
    <source>
        <dbReference type="Proteomes" id="UP000813427"/>
    </source>
</evidence>
<name>A0A8K0RUP9_9HYPO</name>
<keyword evidence="1" id="KW-0479">Metal-binding</keyword>
<organism evidence="7 8">
    <name type="scientific">Fusarium tricinctum</name>
    <dbReference type="NCBI Taxonomy" id="61284"/>
    <lineage>
        <taxon>Eukaryota</taxon>
        <taxon>Fungi</taxon>
        <taxon>Dikarya</taxon>
        <taxon>Ascomycota</taxon>
        <taxon>Pezizomycotina</taxon>
        <taxon>Sordariomycetes</taxon>
        <taxon>Hypocreomycetidae</taxon>
        <taxon>Hypocreales</taxon>
        <taxon>Nectriaceae</taxon>
        <taxon>Fusarium</taxon>
        <taxon>Fusarium tricinctum species complex</taxon>
    </lineage>
</organism>
<dbReference type="PANTHER" id="PTHR46498:SF1">
    <property type="entry name" value="GTP-BINDING PROTEIN 8"/>
    <property type="match status" value="1"/>
</dbReference>
<dbReference type="GO" id="GO:0005525">
    <property type="term" value="F:GTP binding"/>
    <property type="evidence" value="ECO:0007669"/>
    <property type="project" value="UniProtKB-KW"/>
</dbReference>